<accession>A0ABR6X9L3</accession>
<evidence type="ECO:0000256" key="1">
    <source>
        <dbReference type="SAM" id="Phobius"/>
    </source>
</evidence>
<protein>
    <submittedName>
        <fullName evidence="2">Uncharacterized protein</fullName>
    </submittedName>
</protein>
<keyword evidence="1" id="KW-0812">Transmembrane</keyword>
<keyword evidence="3" id="KW-1185">Reference proteome</keyword>
<name>A0ABR6X9L3_9BURK</name>
<evidence type="ECO:0000313" key="2">
    <source>
        <dbReference type="EMBL" id="MBC3809589.1"/>
    </source>
</evidence>
<evidence type="ECO:0000313" key="3">
    <source>
        <dbReference type="Proteomes" id="UP000648257"/>
    </source>
</evidence>
<reference evidence="2 3" key="1">
    <citation type="submission" date="2020-08" db="EMBL/GenBank/DDBJ databases">
        <title>Novel species isolated from subtropical streams in China.</title>
        <authorList>
            <person name="Lu H."/>
        </authorList>
    </citation>
    <scope>NUCLEOTIDE SEQUENCE [LARGE SCALE GENOMIC DNA]</scope>
    <source>
        <strain evidence="2 3">KACC 16656</strain>
    </source>
</reference>
<dbReference type="EMBL" id="JACOFW010000040">
    <property type="protein sequence ID" value="MBC3809589.1"/>
    <property type="molecule type" value="Genomic_DNA"/>
</dbReference>
<dbReference type="Proteomes" id="UP000648257">
    <property type="component" value="Unassembled WGS sequence"/>
</dbReference>
<sequence length="209" mass="22856">MTSIGIIFSPSSFDVLAQLQRFFIGLISSIIPLLFCAGLWIDKQATVQSPTMIRTHLILLKSKPVVNNPSVRAKTVSAVDAPKIAIRRKRTSSTLSVSELTDVVQADHSTLEVTEPLSRDVTLPEFRREAAFNAYQDSRSEIQKMADRKGLNLRTQAPTKYDDFQSAAARAVIPDCLERGASSKLGLDSLKGLLIVPALALSAMRGKCK</sequence>
<gene>
    <name evidence="2" type="ORF">H8K52_19795</name>
</gene>
<comment type="caution">
    <text evidence="2">The sequence shown here is derived from an EMBL/GenBank/DDBJ whole genome shotgun (WGS) entry which is preliminary data.</text>
</comment>
<feature type="transmembrane region" description="Helical" evidence="1">
    <location>
        <begin position="22"/>
        <end position="41"/>
    </location>
</feature>
<keyword evidence="1" id="KW-1133">Transmembrane helix</keyword>
<dbReference type="RefSeq" id="WP_186924646.1">
    <property type="nucleotide sequence ID" value="NZ_JACOFW010000040.1"/>
</dbReference>
<organism evidence="2 3">
    <name type="scientific">Undibacterium seohonense</name>
    <dbReference type="NCBI Taxonomy" id="1344950"/>
    <lineage>
        <taxon>Bacteria</taxon>
        <taxon>Pseudomonadati</taxon>
        <taxon>Pseudomonadota</taxon>
        <taxon>Betaproteobacteria</taxon>
        <taxon>Burkholderiales</taxon>
        <taxon>Oxalobacteraceae</taxon>
        <taxon>Undibacterium</taxon>
    </lineage>
</organism>
<proteinExistence type="predicted"/>
<keyword evidence="1" id="KW-0472">Membrane</keyword>